<evidence type="ECO:0000313" key="1">
    <source>
        <dbReference type="EMBL" id="PWD81229.1"/>
    </source>
</evidence>
<evidence type="ECO:0000313" key="2">
    <source>
        <dbReference type="Proteomes" id="UP000245020"/>
    </source>
</evidence>
<dbReference type="AlphaFoldDB" id="A0A2U2AF81"/>
<dbReference type="NCBIfam" id="TIGR01888">
    <property type="entry name" value="cas_cmr3"/>
    <property type="match status" value="1"/>
</dbReference>
<comment type="caution">
    <text evidence="1">The sequence shown here is derived from an EMBL/GenBank/DDBJ whole genome shotgun (WGS) entry which is preliminary data.</text>
</comment>
<dbReference type="InterPro" id="IPR019117">
    <property type="entry name" value="CRISPR-assoc_protein_Cmr3"/>
</dbReference>
<organism evidence="1 2">
    <name type="scientific">Ignatzschineria ureiclastica</name>
    <dbReference type="NCBI Taxonomy" id="472582"/>
    <lineage>
        <taxon>Bacteria</taxon>
        <taxon>Pseudomonadati</taxon>
        <taxon>Pseudomonadota</taxon>
        <taxon>Gammaproteobacteria</taxon>
        <taxon>Cardiobacteriales</taxon>
        <taxon>Ignatzschineriaceae</taxon>
        <taxon>Ignatzschineria</taxon>
    </lineage>
</organism>
<proteinExistence type="predicted"/>
<gene>
    <name evidence="1" type="primary">cmr3</name>
    <name evidence="1" type="ORF">DC083_04895</name>
</gene>
<protein>
    <submittedName>
        <fullName evidence="1">Type III-B CRISPR module-associated protein Cmr3</fullName>
    </submittedName>
</protein>
<dbReference type="EMBL" id="QEWQ01000003">
    <property type="protein sequence ID" value="PWD81229.1"/>
    <property type="molecule type" value="Genomic_DNA"/>
</dbReference>
<dbReference type="OrthoDB" id="6162707at2"/>
<dbReference type="Pfam" id="PF09700">
    <property type="entry name" value="Cas_Cmr3"/>
    <property type="match status" value="1"/>
</dbReference>
<name>A0A2U2AF81_9GAMM</name>
<reference evidence="2" key="1">
    <citation type="submission" date="2018-05" db="EMBL/GenBank/DDBJ databases">
        <title>Ignatzschineria dubaiensis sp. nov., isolated from necrotic foot tissues of dromedaries (Camelus dromedarius) and associated maggots in Dubai, United Arab Emirates.</title>
        <authorList>
            <person name="Tsang C.C."/>
            <person name="Tang J.Y.M."/>
            <person name="Fong J.Y.H."/>
            <person name="Kinne J."/>
            <person name="Lee H.H."/>
            <person name="Joseph M."/>
            <person name="Jose S."/>
            <person name="Schuster R.K."/>
            <person name="Tang Y."/>
            <person name="Sivakumar S."/>
            <person name="Chen J.H.K."/>
            <person name="Teng J.L.L."/>
            <person name="Lau S.K.P."/>
            <person name="Wernery U."/>
            <person name="Woo P.C.Y."/>
        </authorList>
    </citation>
    <scope>NUCLEOTIDE SEQUENCE [LARGE SCALE GENOMIC DNA]</scope>
    <source>
        <strain evidence="2">KCTC 22644</strain>
    </source>
</reference>
<dbReference type="Gene3D" id="2.60.40.4350">
    <property type="match status" value="1"/>
</dbReference>
<dbReference type="InterPro" id="IPR010165">
    <property type="entry name" value="CRISPR-Cmr3_IIIB"/>
</dbReference>
<keyword evidence="2" id="KW-1185">Reference proteome</keyword>
<dbReference type="RefSeq" id="WP_109189126.1">
    <property type="nucleotide sequence ID" value="NZ_BMYA01000003.1"/>
</dbReference>
<sequence length="396" mass="43650">MKQEKSYLIRPLSPLVFRSAKPFGSLSDISDIIFPLPSSGAGLIRTQTLLQKGYQLVQGKAKSLTVTEEDQKNLLEIGHKGPFLVELGIDNSFTILVHKPANAIYLKNKESGNIELIRLAPTQNLGSEQVGSDLPAGLLPVMMTKNIKGKPQPGPNLWPLKMAIHWQNGGDIKFEELNREGIQSLPVDVRTHVAIDNSTHAGIEGQLFQSASYDFGAIRKDIKVGGWHDRSYGFLLLSDASLHNNHVRFGGESRLSEMQSVAMPQDLTVPQSLVAEIEQAKGLQLTLLTPAIFSNGYLPAWLEEDSLTGILPQTTIKVRLKACAMDRWLPVSGWDLHQKKPKAMRKAVASGAVYWFEVLEGDISSITNLYFSSVSDQMQDQKDGFGIVVVAPWSIQ</sequence>
<dbReference type="Proteomes" id="UP000245020">
    <property type="component" value="Unassembled WGS sequence"/>
</dbReference>
<accession>A0A2U2AF81</accession>